<dbReference type="GO" id="GO:0005737">
    <property type="term" value="C:cytoplasm"/>
    <property type="evidence" value="ECO:0007669"/>
    <property type="project" value="UniProtKB-ARBA"/>
</dbReference>
<evidence type="ECO:0000256" key="7">
    <source>
        <dbReference type="ARBA" id="ARBA00046740"/>
    </source>
</evidence>
<sequence length="130" mass="14763">MSMQDPISDMLTCIRNGNRKNKRMVFVPSSKFKIKISDVLQSEGFIKKYQVQHKKKSVLIIFLKYFKNEPVIETIKRVSRPGLRVYKKNKFLPTVMGGMGIAIISTSKGIMTDRLAKNMGIGGEVICYVS</sequence>
<dbReference type="EMBL" id="LN774881">
    <property type="protein sequence ID" value="CEN32053.1"/>
    <property type="molecule type" value="Genomic_DNA"/>
</dbReference>
<protein>
    <recommendedName>
        <fullName evidence="6 8">Small ribosomal subunit protein uS8</fullName>
    </recommendedName>
</protein>
<keyword evidence="2 8" id="KW-0699">rRNA-binding</keyword>
<accession>A0A0H5BWL8</accession>
<comment type="subunit">
    <text evidence="7 8">Part of the 30S ribosomal subunit. Contacts proteins S5 and S12.</text>
</comment>
<evidence type="ECO:0000256" key="9">
    <source>
        <dbReference type="RuleBase" id="RU003660"/>
    </source>
</evidence>
<dbReference type="PROSITE" id="PS00053">
    <property type="entry name" value="RIBOSOMAL_S8"/>
    <property type="match status" value="1"/>
</dbReference>
<evidence type="ECO:0000256" key="3">
    <source>
        <dbReference type="ARBA" id="ARBA00022884"/>
    </source>
</evidence>
<dbReference type="InterPro" id="IPR000630">
    <property type="entry name" value="Ribosomal_uS8"/>
</dbReference>
<dbReference type="KEGG" id="wca:WEOB_095"/>
<evidence type="ECO:0000256" key="4">
    <source>
        <dbReference type="ARBA" id="ARBA00022980"/>
    </source>
</evidence>
<evidence type="ECO:0000256" key="2">
    <source>
        <dbReference type="ARBA" id="ARBA00022730"/>
    </source>
</evidence>
<dbReference type="RefSeq" id="WP_281263955.1">
    <property type="nucleotide sequence ID" value="NZ_LN774881.1"/>
</dbReference>
<dbReference type="GO" id="GO:0003735">
    <property type="term" value="F:structural constituent of ribosome"/>
    <property type="evidence" value="ECO:0007669"/>
    <property type="project" value="InterPro"/>
</dbReference>
<dbReference type="Gene3D" id="3.30.1370.30">
    <property type="match status" value="1"/>
</dbReference>
<name>A0A0H5BWL8_9ENTR</name>
<dbReference type="NCBIfam" id="NF001109">
    <property type="entry name" value="PRK00136.1"/>
    <property type="match status" value="1"/>
</dbReference>
<dbReference type="FunFam" id="3.30.1490.10:FF:000001">
    <property type="entry name" value="30S ribosomal protein S8"/>
    <property type="match status" value="1"/>
</dbReference>
<dbReference type="AlphaFoldDB" id="A0A0H5BWL8"/>
<evidence type="ECO:0000256" key="5">
    <source>
        <dbReference type="ARBA" id="ARBA00023274"/>
    </source>
</evidence>
<evidence type="ECO:0000256" key="1">
    <source>
        <dbReference type="ARBA" id="ARBA00006471"/>
    </source>
</evidence>
<dbReference type="GO" id="GO:0006412">
    <property type="term" value="P:translation"/>
    <property type="evidence" value="ECO:0007669"/>
    <property type="project" value="UniProtKB-UniRule"/>
</dbReference>
<evidence type="ECO:0000313" key="11">
    <source>
        <dbReference type="Proteomes" id="UP000242753"/>
    </source>
</evidence>
<keyword evidence="4 8" id="KW-0689">Ribosomal protein</keyword>
<keyword evidence="3 8" id="KW-0694">RNA-binding</keyword>
<dbReference type="FunFam" id="3.30.1370.30:FF:000002">
    <property type="entry name" value="30S ribosomal protein S8"/>
    <property type="match status" value="1"/>
</dbReference>
<dbReference type="InterPro" id="IPR035987">
    <property type="entry name" value="Ribosomal_uS8_sf"/>
</dbReference>
<gene>
    <name evidence="8 10" type="primary">rpsH</name>
    <name evidence="10" type="ORF">WEOB_095</name>
</gene>
<dbReference type="PATRIC" id="fig|1594731.3.peg.87"/>
<dbReference type="InterPro" id="IPR047863">
    <property type="entry name" value="Ribosomal_uS8_CS"/>
</dbReference>
<evidence type="ECO:0000313" key="10">
    <source>
        <dbReference type="EMBL" id="CEN32053.1"/>
    </source>
</evidence>
<dbReference type="SUPFAM" id="SSF56047">
    <property type="entry name" value="Ribosomal protein S8"/>
    <property type="match status" value="1"/>
</dbReference>
<evidence type="ECO:0000256" key="6">
    <source>
        <dbReference type="ARBA" id="ARBA00035258"/>
    </source>
</evidence>
<keyword evidence="5 8" id="KW-0687">Ribonucleoprotein</keyword>
<dbReference type="Gene3D" id="3.30.1490.10">
    <property type="match status" value="1"/>
</dbReference>
<organism evidence="10 11">
    <name type="scientific">Candidatus Westeberhardia cardiocondylae</name>
    <dbReference type="NCBI Taxonomy" id="1594731"/>
    <lineage>
        <taxon>Bacteria</taxon>
        <taxon>Pseudomonadati</taxon>
        <taxon>Pseudomonadota</taxon>
        <taxon>Gammaproteobacteria</taxon>
        <taxon>Enterobacterales</taxon>
        <taxon>Enterobacteriaceae</taxon>
        <taxon>ant endosymbionts</taxon>
        <taxon>Candidatus Westeberhardia</taxon>
    </lineage>
</organism>
<reference evidence="11" key="1">
    <citation type="submission" date="2015-01" db="EMBL/GenBank/DDBJ databases">
        <authorList>
            <person name="Manzano-Marin A."/>
            <person name="Manzano-Marin A."/>
        </authorList>
    </citation>
    <scope>NUCLEOTIDE SEQUENCE [LARGE SCALE GENOMIC DNA]</scope>
    <source>
        <strain evidence="11">obscurior</strain>
    </source>
</reference>
<dbReference type="HAMAP" id="MF_01302_B">
    <property type="entry name" value="Ribosomal_uS8_B"/>
    <property type="match status" value="1"/>
</dbReference>
<keyword evidence="11" id="KW-1185">Reference proteome</keyword>
<dbReference type="GO" id="GO:0019843">
    <property type="term" value="F:rRNA binding"/>
    <property type="evidence" value="ECO:0007669"/>
    <property type="project" value="UniProtKB-UniRule"/>
</dbReference>
<dbReference type="GO" id="GO:0005840">
    <property type="term" value="C:ribosome"/>
    <property type="evidence" value="ECO:0007669"/>
    <property type="project" value="UniProtKB-KW"/>
</dbReference>
<dbReference type="Pfam" id="PF00410">
    <property type="entry name" value="Ribosomal_S8"/>
    <property type="match status" value="1"/>
</dbReference>
<evidence type="ECO:0000256" key="8">
    <source>
        <dbReference type="HAMAP-Rule" id="MF_01302"/>
    </source>
</evidence>
<dbReference type="PANTHER" id="PTHR11758">
    <property type="entry name" value="40S RIBOSOMAL PROTEIN S15A"/>
    <property type="match status" value="1"/>
</dbReference>
<comment type="function">
    <text evidence="8">One of the primary rRNA binding proteins, it binds directly to 16S rRNA central domain where it helps coordinate assembly of the platform of the 30S subunit.</text>
</comment>
<comment type="similarity">
    <text evidence="1 8 9">Belongs to the universal ribosomal protein uS8 family.</text>
</comment>
<dbReference type="Proteomes" id="UP000242753">
    <property type="component" value="Chromosome I"/>
</dbReference>
<proteinExistence type="inferred from homology"/>
<dbReference type="STRING" id="1594731.WEOB_095"/>
<dbReference type="GO" id="GO:1990904">
    <property type="term" value="C:ribonucleoprotein complex"/>
    <property type="evidence" value="ECO:0007669"/>
    <property type="project" value="UniProtKB-KW"/>
</dbReference>